<name>A0A2W5TRH4_9BACT</name>
<protein>
    <submittedName>
        <fullName evidence="2">Uncharacterized protein</fullName>
    </submittedName>
</protein>
<reference evidence="2 3" key="1">
    <citation type="submission" date="2017-08" db="EMBL/GenBank/DDBJ databases">
        <title>Infants hospitalized years apart are colonized by the same room-sourced microbial strains.</title>
        <authorList>
            <person name="Brooks B."/>
            <person name="Olm M.R."/>
            <person name="Firek B.A."/>
            <person name="Baker R."/>
            <person name="Thomas B.C."/>
            <person name="Morowitz M.J."/>
            <person name="Banfield J.F."/>
        </authorList>
    </citation>
    <scope>NUCLEOTIDE SEQUENCE [LARGE SCALE GENOMIC DNA]</scope>
    <source>
        <strain evidence="2">S2_003_000_R2_14</strain>
    </source>
</reference>
<evidence type="ECO:0000256" key="1">
    <source>
        <dbReference type="SAM" id="Phobius"/>
    </source>
</evidence>
<keyword evidence="1" id="KW-0472">Membrane</keyword>
<proteinExistence type="predicted"/>
<evidence type="ECO:0000313" key="3">
    <source>
        <dbReference type="Proteomes" id="UP000249061"/>
    </source>
</evidence>
<dbReference type="Proteomes" id="UP000249061">
    <property type="component" value="Unassembled WGS sequence"/>
</dbReference>
<keyword evidence="1" id="KW-1133">Transmembrane helix</keyword>
<sequence length="80" mass="8623">MNGVGIDWVAVIVLGAAWVISTIRTIPLSIRNWIFALACFGIAAYRLWLGATGLNLVFVAIAVVIGVQYAVRALRSPKQP</sequence>
<organism evidence="2 3">
    <name type="scientific">Archangium gephyra</name>
    <dbReference type="NCBI Taxonomy" id="48"/>
    <lineage>
        <taxon>Bacteria</taxon>
        <taxon>Pseudomonadati</taxon>
        <taxon>Myxococcota</taxon>
        <taxon>Myxococcia</taxon>
        <taxon>Myxococcales</taxon>
        <taxon>Cystobacterineae</taxon>
        <taxon>Archangiaceae</taxon>
        <taxon>Archangium</taxon>
    </lineage>
</organism>
<dbReference type="AlphaFoldDB" id="A0A2W5TRH4"/>
<gene>
    <name evidence="2" type="ORF">DI536_06630</name>
</gene>
<evidence type="ECO:0000313" key="2">
    <source>
        <dbReference type="EMBL" id="PZR15973.1"/>
    </source>
</evidence>
<feature type="transmembrane region" description="Helical" evidence="1">
    <location>
        <begin position="30"/>
        <end position="48"/>
    </location>
</feature>
<keyword evidence="1" id="KW-0812">Transmembrane</keyword>
<feature type="transmembrane region" description="Helical" evidence="1">
    <location>
        <begin position="6"/>
        <end position="23"/>
    </location>
</feature>
<dbReference type="EMBL" id="QFQP01000004">
    <property type="protein sequence ID" value="PZR15973.1"/>
    <property type="molecule type" value="Genomic_DNA"/>
</dbReference>
<accession>A0A2W5TRH4</accession>
<feature type="transmembrane region" description="Helical" evidence="1">
    <location>
        <begin position="54"/>
        <end position="71"/>
    </location>
</feature>
<comment type="caution">
    <text evidence="2">The sequence shown here is derived from an EMBL/GenBank/DDBJ whole genome shotgun (WGS) entry which is preliminary data.</text>
</comment>